<name>A1VSJ9_POLNA</name>
<dbReference type="Pfam" id="PF10800">
    <property type="entry name" value="DUF2528"/>
    <property type="match status" value="1"/>
</dbReference>
<organism evidence="1 2">
    <name type="scientific">Polaromonas naphthalenivorans (strain CJ2)</name>
    <dbReference type="NCBI Taxonomy" id="365044"/>
    <lineage>
        <taxon>Bacteria</taxon>
        <taxon>Pseudomonadati</taxon>
        <taxon>Pseudomonadota</taxon>
        <taxon>Betaproteobacteria</taxon>
        <taxon>Burkholderiales</taxon>
        <taxon>Comamonadaceae</taxon>
        <taxon>Polaromonas</taxon>
    </lineage>
</organism>
<dbReference type="HOGENOM" id="CLU_151194_0_0_4"/>
<evidence type="ECO:0008006" key="3">
    <source>
        <dbReference type="Google" id="ProtNLM"/>
    </source>
</evidence>
<proteinExistence type="predicted"/>
<dbReference type="KEGG" id="pna:Pnap_3330"/>
<dbReference type="Proteomes" id="UP000000644">
    <property type="component" value="Chromosome"/>
</dbReference>
<sequence>MSMIKTFKVCAEYNDEMFVVLQVDMDKLTPALANEVNDFWGGEQDRLSSEDDDVVRAVIRLYGSRLIRMMLSDGGATFTATRAPEAAQAWTVEMQSQEGWPGTDDTPSGLIGIQVIEAQVEVPDYDGVELSDITAWRS</sequence>
<evidence type="ECO:0000313" key="1">
    <source>
        <dbReference type="EMBL" id="ABM38627.1"/>
    </source>
</evidence>
<reference evidence="2" key="1">
    <citation type="journal article" date="2009" name="Environ. Microbiol.">
        <title>The genome of Polaromonas naphthalenivorans strain CJ2, isolated from coal tar-contaminated sediment, reveals physiological and metabolic versatility and evolution through extensive horizontal gene transfer.</title>
        <authorList>
            <person name="Yagi J.M."/>
            <person name="Sims D."/>
            <person name="Brettin T."/>
            <person name="Bruce D."/>
            <person name="Madsen E.L."/>
        </authorList>
    </citation>
    <scope>NUCLEOTIDE SEQUENCE [LARGE SCALE GENOMIC DNA]</scope>
    <source>
        <strain evidence="2">CJ2</strain>
    </source>
</reference>
<accession>A1VSJ9</accession>
<dbReference type="InterPro" id="IPR024252">
    <property type="entry name" value="DUF2528"/>
</dbReference>
<keyword evidence="2" id="KW-1185">Reference proteome</keyword>
<evidence type="ECO:0000313" key="2">
    <source>
        <dbReference type="Proteomes" id="UP000000644"/>
    </source>
</evidence>
<dbReference type="OrthoDB" id="6691880at2"/>
<dbReference type="RefSeq" id="WP_011802698.1">
    <property type="nucleotide sequence ID" value="NC_008781.1"/>
</dbReference>
<dbReference type="EMBL" id="CP000529">
    <property type="protein sequence ID" value="ABM38627.1"/>
    <property type="molecule type" value="Genomic_DNA"/>
</dbReference>
<gene>
    <name evidence="1" type="ordered locus">Pnap_3330</name>
</gene>
<dbReference type="STRING" id="365044.Pnap_3330"/>
<dbReference type="AlphaFoldDB" id="A1VSJ9"/>
<protein>
    <recommendedName>
        <fullName evidence="3">DUF2528 family protein</fullName>
    </recommendedName>
</protein>